<gene>
    <name evidence="2" type="primary">11445545</name>
    <name evidence="1" type="ordered locus">MTR_4g127210</name>
</gene>
<reference evidence="1 3" key="2">
    <citation type="journal article" date="2014" name="BMC Genomics">
        <title>An improved genome release (version Mt4.0) for the model legume Medicago truncatula.</title>
        <authorList>
            <person name="Tang H."/>
            <person name="Krishnakumar V."/>
            <person name="Bidwell S."/>
            <person name="Rosen B."/>
            <person name="Chan A."/>
            <person name="Zhou S."/>
            <person name="Gentzbittel L."/>
            <person name="Childs K.L."/>
            <person name="Yandell M."/>
            <person name="Gundlach H."/>
            <person name="Mayer K.F."/>
            <person name="Schwartz D.C."/>
            <person name="Town C.D."/>
        </authorList>
    </citation>
    <scope>GENOME REANNOTATION</scope>
    <source>
        <strain evidence="1">A17</strain>
        <strain evidence="2 3">cv. Jemalong A17</strain>
    </source>
</reference>
<accession>A0A072V320</accession>
<dbReference type="AlphaFoldDB" id="A0A072V320"/>
<proteinExistence type="predicted"/>
<dbReference type="Proteomes" id="UP000002051">
    <property type="component" value="Chromosome 4"/>
</dbReference>
<organism evidence="1 3">
    <name type="scientific">Medicago truncatula</name>
    <name type="common">Barrel medic</name>
    <name type="synonym">Medicago tribuloides</name>
    <dbReference type="NCBI Taxonomy" id="3880"/>
    <lineage>
        <taxon>Eukaryota</taxon>
        <taxon>Viridiplantae</taxon>
        <taxon>Streptophyta</taxon>
        <taxon>Embryophyta</taxon>
        <taxon>Tracheophyta</taxon>
        <taxon>Spermatophyta</taxon>
        <taxon>Magnoliopsida</taxon>
        <taxon>eudicotyledons</taxon>
        <taxon>Gunneridae</taxon>
        <taxon>Pentapetalae</taxon>
        <taxon>rosids</taxon>
        <taxon>fabids</taxon>
        <taxon>Fabales</taxon>
        <taxon>Fabaceae</taxon>
        <taxon>Papilionoideae</taxon>
        <taxon>50 kb inversion clade</taxon>
        <taxon>NPAAA clade</taxon>
        <taxon>Hologalegina</taxon>
        <taxon>IRL clade</taxon>
        <taxon>Trifolieae</taxon>
        <taxon>Medicago</taxon>
    </lineage>
</organism>
<dbReference type="EMBL" id="CM001220">
    <property type="protein sequence ID" value="KEH32540.1"/>
    <property type="molecule type" value="Genomic_DNA"/>
</dbReference>
<evidence type="ECO:0000313" key="1">
    <source>
        <dbReference type="EMBL" id="KEH32540.1"/>
    </source>
</evidence>
<dbReference type="InterPro" id="IPR039272">
    <property type="entry name" value="CLEC16A/TT9"/>
</dbReference>
<dbReference type="PANTHER" id="PTHR21481">
    <property type="entry name" value="PROTEIN CLEC16A"/>
    <property type="match status" value="1"/>
</dbReference>
<dbReference type="ExpressionAtlas" id="A0A072V320">
    <property type="expression patterns" value="differential"/>
</dbReference>
<evidence type="ECO:0008006" key="4">
    <source>
        <dbReference type="Google" id="ProtNLM"/>
    </source>
</evidence>
<dbReference type="PANTHER" id="PTHR21481:SF4">
    <property type="entry name" value="PROTEIN TRANSPARENT TESTA 9"/>
    <property type="match status" value="1"/>
</dbReference>
<protein>
    <recommendedName>
        <fullName evidence="4">FPL domain-containing protein</fullName>
    </recommendedName>
</protein>
<reference evidence="2" key="3">
    <citation type="submission" date="2015-04" db="UniProtKB">
        <authorList>
            <consortium name="EnsemblPlants"/>
        </authorList>
    </citation>
    <scope>IDENTIFICATION</scope>
    <source>
        <strain evidence="2">cv. Jemalong A17</strain>
    </source>
</reference>
<name>A0A072V320_MEDTR</name>
<sequence>MVRIAVRAVTLNVYHVGDDSVNRYISSAPHKDYFSKLISFFRKQSMDLNKLVSHTLINPGPDSTSTIIAAIDEIEDNLYYFSDIVSAGIPDVGSLITDSILMVLIFPLLLPSLRIAIDNDMQSGVVTSLYLLCCILRIIKIKDLANTIAAALFCPLEAFTKSSGGFHPEGVLMQNDCSCPNLSLRDVLLAYVTKGDDVQVLGSLSMLATLLQTKELDESMLDGLGILPQRKQHKKLLLQALVGESSGEEELFSPKSSLTRDGAGSDIDAYHKKIKDQYGISFLSSDVGISPHVNRFQVIDALVSLFCRSSISAETLWDGGWLLRQLLPYSESEFNSHHLEVLKVSYKNCASDLVEEVKGIWSDFLISVICDEWRKCKRAMESSSPPKEPSCVLFLPHPHKFSLEDNTSTGSSFDAGERMQELVKVFVLLHQLQLFTLGRASPEQPSIDPPGDLPANCRAQISGIDVSGPKAGTEISLVNAVPCRVAFKSGKEHHLYFQAISSGISGWLVLAEEQPSQMSHGIVRVVAPLAGCND</sequence>
<evidence type="ECO:0000313" key="3">
    <source>
        <dbReference type="Proteomes" id="UP000002051"/>
    </source>
</evidence>
<dbReference type="OrthoDB" id="294052at2759"/>
<dbReference type="EnsemblPlants" id="KEH32540">
    <property type="protein sequence ID" value="KEH32540"/>
    <property type="gene ID" value="MTR_4g127210"/>
</dbReference>
<evidence type="ECO:0000313" key="2">
    <source>
        <dbReference type="EnsemblPlants" id="KEH32540"/>
    </source>
</evidence>
<keyword evidence="3" id="KW-1185">Reference proteome</keyword>
<reference evidence="1 3" key="1">
    <citation type="journal article" date="2011" name="Nature">
        <title>The Medicago genome provides insight into the evolution of rhizobial symbioses.</title>
        <authorList>
            <person name="Young N.D."/>
            <person name="Debelle F."/>
            <person name="Oldroyd G.E."/>
            <person name="Geurts R."/>
            <person name="Cannon S.B."/>
            <person name="Udvardi M.K."/>
            <person name="Benedito V.A."/>
            <person name="Mayer K.F."/>
            <person name="Gouzy J."/>
            <person name="Schoof H."/>
            <person name="Van de Peer Y."/>
            <person name="Proost S."/>
            <person name="Cook D.R."/>
            <person name="Meyers B.C."/>
            <person name="Spannagl M."/>
            <person name="Cheung F."/>
            <person name="De Mita S."/>
            <person name="Krishnakumar V."/>
            <person name="Gundlach H."/>
            <person name="Zhou S."/>
            <person name="Mudge J."/>
            <person name="Bharti A.K."/>
            <person name="Murray J.D."/>
            <person name="Naoumkina M.A."/>
            <person name="Rosen B."/>
            <person name="Silverstein K.A."/>
            <person name="Tang H."/>
            <person name="Rombauts S."/>
            <person name="Zhao P.X."/>
            <person name="Zhou P."/>
            <person name="Barbe V."/>
            <person name="Bardou P."/>
            <person name="Bechner M."/>
            <person name="Bellec A."/>
            <person name="Berger A."/>
            <person name="Berges H."/>
            <person name="Bidwell S."/>
            <person name="Bisseling T."/>
            <person name="Choisne N."/>
            <person name="Couloux A."/>
            <person name="Denny R."/>
            <person name="Deshpande S."/>
            <person name="Dai X."/>
            <person name="Doyle J.J."/>
            <person name="Dudez A.M."/>
            <person name="Farmer A.D."/>
            <person name="Fouteau S."/>
            <person name="Franken C."/>
            <person name="Gibelin C."/>
            <person name="Gish J."/>
            <person name="Goldstein S."/>
            <person name="Gonzalez A.J."/>
            <person name="Green P.J."/>
            <person name="Hallab A."/>
            <person name="Hartog M."/>
            <person name="Hua A."/>
            <person name="Humphray S.J."/>
            <person name="Jeong D.H."/>
            <person name="Jing Y."/>
            <person name="Jocker A."/>
            <person name="Kenton S.M."/>
            <person name="Kim D.J."/>
            <person name="Klee K."/>
            <person name="Lai H."/>
            <person name="Lang C."/>
            <person name="Lin S."/>
            <person name="Macmil S.L."/>
            <person name="Magdelenat G."/>
            <person name="Matthews L."/>
            <person name="McCorrison J."/>
            <person name="Monaghan E.L."/>
            <person name="Mun J.H."/>
            <person name="Najar F.Z."/>
            <person name="Nicholson C."/>
            <person name="Noirot C."/>
            <person name="O'Bleness M."/>
            <person name="Paule C.R."/>
            <person name="Poulain J."/>
            <person name="Prion F."/>
            <person name="Qin B."/>
            <person name="Qu C."/>
            <person name="Retzel E.F."/>
            <person name="Riddle C."/>
            <person name="Sallet E."/>
            <person name="Samain S."/>
            <person name="Samson N."/>
            <person name="Sanders I."/>
            <person name="Saurat O."/>
            <person name="Scarpelli C."/>
            <person name="Schiex T."/>
            <person name="Segurens B."/>
            <person name="Severin A.J."/>
            <person name="Sherrier D.J."/>
            <person name="Shi R."/>
            <person name="Sims S."/>
            <person name="Singer S.R."/>
            <person name="Sinharoy S."/>
            <person name="Sterck L."/>
            <person name="Viollet A."/>
            <person name="Wang B.B."/>
            <person name="Wang K."/>
            <person name="Wang M."/>
            <person name="Wang X."/>
            <person name="Warfsmann J."/>
            <person name="Weissenbach J."/>
            <person name="White D.D."/>
            <person name="White J.D."/>
            <person name="Wiley G.B."/>
            <person name="Wincker P."/>
            <person name="Xing Y."/>
            <person name="Yang L."/>
            <person name="Yao Z."/>
            <person name="Ying F."/>
            <person name="Zhai J."/>
            <person name="Zhou L."/>
            <person name="Zuber A."/>
            <person name="Denarie J."/>
            <person name="Dixon R.A."/>
            <person name="May G.D."/>
            <person name="Schwartz D.C."/>
            <person name="Rogers J."/>
            <person name="Quetier F."/>
            <person name="Town C.D."/>
            <person name="Roe B.A."/>
        </authorList>
    </citation>
    <scope>NUCLEOTIDE SEQUENCE [LARGE SCALE GENOMIC DNA]</scope>
    <source>
        <strain evidence="1">A17</strain>
        <strain evidence="2 3">cv. Jemalong A17</strain>
    </source>
</reference>